<keyword evidence="1" id="KW-1185">Reference proteome</keyword>
<protein>
    <submittedName>
        <fullName evidence="2">F-box domain-containing protein</fullName>
    </submittedName>
</protein>
<sequence>MTTPAPSVPNHLIREIMYAIQLHGNGDAMGCLAISSKEALSVFKYVIGNDVVGCLVNKNDIESIQNPLLRSTLANNNDIDDEYEVYRMLKVEFNTEALHMIATRYLRKLRVNLSDTIDLPKLNLENDITELFVSGFIHHDEPSLIPILDSWESLQSYKVYGLINHSIDHVRSVVLQSKNLLRLEFEVGLDQLEVSIVYCKHKYQVVVYVFVLLNIIESVNDGDNVSLTGGCYFALQIRY</sequence>
<accession>A0A7E4VE16</accession>
<evidence type="ECO:0000313" key="1">
    <source>
        <dbReference type="Proteomes" id="UP000492821"/>
    </source>
</evidence>
<organism evidence="1 2">
    <name type="scientific">Panagrellus redivivus</name>
    <name type="common">Microworm</name>
    <dbReference type="NCBI Taxonomy" id="6233"/>
    <lineage>
        <taxon>Eukaryota</taxon>
        <taxon>Metazoa</taxon>
        <taxon>Ecdysozoa</taxon>
        <taxon>Nematoda</taxon>
        <taxon>Chromadorea</taxon>
        <taxon>Rhabditida</taxon>
        <taxon>Tylenchina</taxon>
        <taxon>Panagrolaimomorpha</taxon>
        <taxon>Panagrolaimoidea</taxon>
        <taxon>Panagrolaimidae</taxon>
        <taxon>Panagrellus</taxon>
    </lineage>
</organism>
<name>A0A7E4VE16_PANRE</name>
<proteinExistence type="predicted"/>
<dbReference type="AlphaFoldDB" id="A0A7E4VE16"/>
<reference evidence="2" key="2">
    <citation type="submission" date="2020-10" db="UniProtKB">
        <authorList>
            <consortium name="WormBaseParasite"/>
        </authorList>
    </citation>
    <scope>IDENTIFICATION</scope>
</reference>
<dbReference type="WBParaSite" id="Pan_g19753.t1">
    <property type="protein sequence ID" value="Pan_g19753.t1"/>
    <property type="gene ID" value="Pan_g19753"/>
</dbReference>
<dbReference type="Proteomes" id="UP000492821">
    <property type="component" value="Unassembled WGS sequence"/>
</dbReference>
<reference evidence="1" key="1">
    <citation type="journal article" date="2013" name="Genetics">
        <title>The draft genome and transcriptome of Panagrellus redivivus are shaped by the harsh demands of a free-living lifestyle.</title>
        <authorList>
            <person name="Srinivasan J."/>
            <person name="Dillman A.R."/>
            <person name="Macchietto M.G."/>
            <person name="Heikkinen L."/>
            <person name="Lakso M."/>
            <person name="Fracchia K.M."/>
            <person name="Antoshechkin I."/>
            <person name="Mortazavi A."/>
            <person name="Wong G."/>
            <person name="Sternberg P.W."/>
        </authorList>
    </citation>
    <scope>NUCLEOTIDE SEQUENCE [LARGE SCALE GENOMIC DNA]</scope>
    <source>
        <strain evidence="1">MT8872</strain>
    </source>
</reference>
<evidence type="ECO:0000313" key="2">
    <source>
        <dbReference type="WBParaSite" id="Pan_g19753.t1"/>
    </source>
</evidence>